<dbReference type="EMBL" id="CAJVRM010000497">
    <property type="protein sequence ID" value="CAG8981624.1"/>
    <property type="molecule type" value="Genomic_DNA"/>
</dbReference>
<proteinExistence type="predicted"/>
<name>A0A9N9M028_9HELO</name>
<accession>A0A9N9M028</accession>
<dbReference type="Proteomes" id="UP000701801">
    <property type="component" value="Unassembled WGS sequence"/>
</dbReference>
<dbReference type="InterPro" id="IPR046670">
    <property type="entry name" value="DUF6540"/>
</dbReference>
<protein>
    <submittedName>
        <fullName evidence="1">Uncharacterized protein</fullName>
    </submittedName>
</protein>
<gene>
    <name evidence="1" type="ORF">HYALB_00012975</name>
</gene>
<evidence type="ECO:0000313" key="1">
    <source>
        <dbReference type="EMBL" id="CAG8981624.1"/>
    </source>
</evidence>
<keyword evidence="2" id="KW-1185">Reference proteome</keyword>
<comment type="caution">
    <text evidence="1">The sequence shown here is derived from an EMBL/GenBank/DDBJ whole genome shotgun (WGS) entry which is preliminary data.</text>
</comment>
<sequence length="230" mass="25214">MLLSSPRSRGLRTTHSFNNQMGYMDIPRQSSTNDMHAMNPELQNITPNTLYLTFNAPKVDEYHRGLFLTYPPSPSTSRHGDTHPTTSGTLFHATWKEQDSAWVLEKRTIKDISTSQSLVLLYKIQSMDPNSTANLVDLFNGIQGVLESVPMGRAERKLAYGYSPKGNPVLGGYDCVIWTGDALRALGAEGLIDLRGCDVDGVMAKARARAGPADAREAVGRDFGGLRVIA</sequence>
<dbReference type="AlphaFoldDB" id="A0A9N9M028"/>
<organism evidence="1 2">
    <name type="scientific">Hymenoscyphus albidus</name>
    <dbReference type="NCBI Taxonomy" id="595503"/>
    <lineage>
        <taxon>Eukaryota</taxon>
        <taxon>Fungi</taxon>
        <taxon>Dikarya</taxon>
        <taxon>Ascomycota</taxon>
        <taxon>Pezizomycotina</taxon>
        <taxon>Leotiomycetes</taxon>
        <taxon>Helotiales</taxon>
        <taxon>Helotiaceae</taxon>
        <taxon>Hymenoscyphus</taxon>
    </lineage>
</organism>
<evidence type="ECO:0000313" key="2">
    <source>
        <dbReference type="Proteomes" id="UP000701801"/>
    </source>
</evidence>
<reference evidence="1" key="1">
    <citation type="submission" date="2021-07" db="EMBL/GenBank/DDBJ databases">
        <authorList>
            <person name="Durling M."/>
        </authorList>
    </citation>
    <scope>NUCLEOTIDE SEQUENCE</scope>
</reference>
<dbReference type="Pfam" id="PF20174">
    <property type="entry name" value="DUF6540"/>
    <property type="match status" value="1"/>
</dbReference>
<dbReference type="OrthoDB" id="3016366at2759"/>